<reference evidence="2" key="1">
    <citation type="submission" date="2020-03" db="EMBL/GenBank/DDBJ databases">
        <title>Hybrid Assembly of Korean Phytophthora infestans isolates.</title>
        <authorList>
            <person name="Prokchorchik M."/>
            <person name="Lee Y."/>
            <person name="Seo J."/>
            <person name="Cho J.-H."/>
            <person name="Park Y.-E."/>
            <person name="Jang D.-C."/>
            <person name="Im J.-S."/>
            <person name="Choi J.-G."/>
            <person name="Park H.-J."/>
            <person name="Lee G.-B."/>
            <person name="Lee Y.-G."/>
            <person name="Hong S.-Y."/>
            <person name="Cho K."/>
            <person name="Sohn K.H."/>
        </authorList>
    </citation>
    <scope>NUCLEOTIDE SEQUENCE</scope>
    <source>
        <strain evidence="2">KR_2_A2</strain>
    </source>
</reference>
<evidence type="ECO:0000313" key="2">
    <source>
        <dbReference type="EMBL" id="KAF4143040.1"/>
    </source>
</evidence>
<evidence type="ECO:0000256" key="1">
    <source>
        <dbReference type="SAM" id="MobiDB-lite"/>
    </source>
</evidence>
<organism evidence="2 3">
    <name type="scientific">Phytophthora infestans</name>
    <name type="common">Potato late blight agent</name>
    <name type="synonym">Botrytis infestans</name>
    <dbReference type="NCBI Taxonomy" id="4787"/>
    <lineage>
        <taxon>Eukaryota</taxon>
        <taxon>Sar</taxon>
        <taxon>Stramenopiles</taxon>
        <taxon>Oomycota</taxon>
        <taxon>Peronosporomycetes</taxon>
        <taxon>Peronosporales</taxon>
        <taxon>Peronosporaceae</taxon>
        <taxon>Phytophthora</taxon>
    </lineage>
</organism>
<gene>
    <name evidence="2" type="ORF">GN958_ATG07769</name>
</gene>
<name>A0A8S9UQQ8_PHYIN</name>
<dbReference type="InterPro" id="IPR019341">
    <property type="entry name" value="Alpha/Gamma-adaptin-bd_p34"/>
</dbReference>
<feature type="compositionally biased region" description="Basic and acidic residues" evidence="1">
    <location>
        <begin position="199"/>
        <end position="208"/>
    </location>
</feature>
<accession>A0A8S9UQQ8</accession>
<dbReference type="AlphaFoldDB" id="A0A8S9UQQ8"/>
<evidence type="ECO:0000313" key="3">
    <source>
        <dbReference type="Proteomes" id="UP000704712"/>
    </source>
</evidence>
<proteinExistence type="predicted"/>
<dbReference type="Pfam" id="PF10199">
    <property type="entry name" value="Adaptin_binding"/>
    <property type="match status" value="1"/>
</dbReference>
<feature type="region of interest" description="Disordered" evidence="1">
    <location>
        <begin position="180"/>
        <end position="214"/>
    </location>
</feature>
<dbReference type="Proteomes" id="UP000704712">
    <property type="component" value="Unassembled WGS sequence"/>
</dbReference>
<comment type="caution">
    <text evidence="2">The sequence shown here is derived from an EMBL/GenBank/DDBJ whole genome shotgun (WGS) entry which is preliminary data.</text>
</comment>
<dbReference type="PANTHER" id="PTHR14659">
    <property type="entry name" value="ALPHA- AND GAMMA-ADAPTIN-BINDING PROTEIN P34"/>
    <property type="match status" value="1"/>
</dbReference>
<protein>
    <submittedName>
        <fullName evidence="2">Alpha and gamma adaptin binding protein p34</fullName>
    </submittedName>
</protein>
<dbReference type="PANTHER" id="PTHR14659:SF1">
    <property type="entry name" value="ALPHA- AND GAMMA-ADAPTIN-BINDING PROTEIN P34"/>
    <property type="match status" value="1"/>
</dbReference>
<dbReference type="Gene3D" id="3.40.50.11960">
    <property type="match status" value="1"/>
</dbReference>
<sequence length="297" mass="32665">MATEVSRLLVLGTDNDSNGAVISKLRALCGDEGANAAAPGVMLLNLQTKYYRALVELHVHHVRDNSPEPALQHELHDYEAIICVVDAGKRESFLHVQQFAQRIVDTLPYDVCLLAASTSSATTESTKKMETWCQDIGFELVDLDAGNATSDDSVINEKLGIERVLEALQCNMWRSMEMNPPKVKSAKETEVTEAAETDENQKKNKVNEQGDATDDTKLQALLQALEIAGDATVRGAAEEKGDEDDIDMAQFSALISEVRNVRDKGESLTDEQRRERAAEVAMKLWNLLGDDSDGDED</sequence>
<dbReference type="EMBL" id="JAACNO010001096">
    <property type="protein sequence ID" value="KAF4143040.1"/>
    <property type="molecule type" value="Genomic_DNA"/>
</dbReference>